<dbReference type="AlphaFoldDB" id="A0A4C1TGX2"/>
<keyword evidence="2" id="KW-1185">Reference proteome</keyword>
<comment type="caution">
    <text evidence="1">The sequence shown here is derived from an EMBL/GenBank/DDBJ whole genome shotgun (WGS) entry which is preliminary data.</text>
</comment>
<reference evidence="1 2" key="1">
    <citation type="journal article" date="2019" name="Commun. Biol.">
        <title>The bagworm genome reveals a unique fibroin gene that provides high tensile strength.</title>
        <authorList>
            <person name="Kono N."/>
            <person name="Nakamura H."/>
            <person name="Ohtoshi R."/>
            <person name="Tomita M."/>
            <person name="Numata K."/>
            <person name="Arakawa K."/>
        </authorList>
    </citation>
    <scope>NUCLEOTIDE SEQUENCE [LARGE SCALE GENOMIC DNA]</scope>
</reference>
<organism evidence="1 2">
    <name type="scientific">Eumeta variegata</name>
    <name type="common">Bagworm moth</name>
    <name type="synonym">Eumeta japonica</name>
    <dbReference type="NCBI Taxonomy" id="151549"/>
    <lineage>
        <taxon>Eukaryota</taxon>
        <taxon>Metazoa</taxon>
        <taxon>Ecdysozoa</taxon>
        <taxon>Arthropoda</taxon>
        <taxon>Hexapoda</taxon>
        <taxon>Insecta</taxon>
        <taxon>Pterygota</taxon>
        <taxon>Neoptera</taxon>
        <taxon>Endopterygota</taxon>
        <taxon>Lepidoptera</taxon>
        <taxon>Glossata</taxon>
        <taxon>Ditrysia</taxon>
        <taxon>Tineoidea</taxon>
        <taxon>Psychidae</taxon>
        <taxon>Oiketicinae</taxon>
        <taxon>Eumeta</taxon>
    </lineage>
</organism>
<dbReference type="Proteomes" id="UP000299102">
    <property type="component" value="Unassembled WGS sequence"/>
</dbReference>
<dbReference type="Gene3D" id="3.30.420.10">
    <property type="entry name" value="Ribonuclease H-like superfamily/Ribonuclease H"/>
    <property type="match status" value="1"/>
</dbReference>
<accession>A0A4C1TGX2</accession>
<proteinExistence type="predicted"/>
<name>A0A4C1TGX2_EUMVA</name>
<gene>
    <name evidence="1" type="ORF">EVAR_7990_1</name>
</gene>
<dbReference type="STRING" id="151549.A0A4C1TGX2"/>
<evidence type="ECO:0008006" key="3">
    <source>
        <dbReference type="Google" id="ProtNLM"/>
    </source>
</evidence>
<sequence>MKGLLSNESVKTTADKCARARLEARSAPQLTAILGHARGSCAPHPLQSVQLSCLFRFDYLASFNFKIHNTILISPQDFTVRLQNAFGRETPHLSTVRRWYAEFHRGHVSLHDEIREGRPSTAITEKNVVTVRKLTEENRRLPMRRFEDIWGLCLRKVKEKRPKILLHYDNASLHTAKKAISFLTSEKVKFVNLLAFSPDLELYVPKNQRFDERFDIYGARKGRDSFQPARAKHALRAMVLVFSKMV</sequence>
<dbReference type="PANTHER" id="PTHR46060">
    <property type="entry name" value="MARINER MOS1 TRANSPOSASE-LIKE PROTEIN"/>
    <property type="match status" value="1"/>
</dbReference>
<dbReference type="InterPro" id="IPR052709">
    <property type="entry name" value="Transposase-MT_Hybrid"/>
</dbReference>
<dbReference type="GO" id="GO:0003676">
    <property type="term" value="F:nucleic acid binding"/>
    <property type="evidence" value="ECO:0007669"/>
    <property type="project" value="InterPro"/>
</dbReference>
<dbReference type="OrthoDB" id="10017160at2759"/>
<dbReference type="InterPro" id="IPR036397">
    <property type="entry name" value="RNaseH_sf"/>
</dbReference>
<dbReference type="EMBL" id="BGZK01000059">
    <property type="protein sequence ID" value="GBP13759.1"/>
    <property type="molecule type" value="Genomic_DNA"/>
</dbReference>
<evidence type="ECO:0000313" key="1">
    <source>
        <dbReference type="EMBL" id="GBP13759.1"/>
    </source>
</evidence>
<dbReference type="PANTHER" id="PTHR46060:SF1">
    <property type="entry name" value="MARINER MOS1 TRANSPOSASE-LIKE PROTEIN"/>
    <property type="match status" value="1"/>
</dbReference>
<evidence type="ECO:0000313" key="2">
    <source>
        <dbReference type="Proteomes" id="UP000299102"/>
    </source>
</evidence>
<protein>
    <recommendedName>
        <fullName evidence="3">Mos1 transposase HTH domain-containing protein</fullName>
    </recommendedName>
</protein>